<evidence type="ECO:0000313" key="1">
    <source>
        <dbReference type="EnsemblMetazoa" id="tetur01g04060.1"/>
    </source>
</evidence>
<name>T1JQQ2_TETUR</name>
<dbReference type="HOGENOM" id="CLU_2981606_0_0_1"/>
<dbReference type="EMBL" id="CAEY01000440">
    <property type="status" value="NOT_ANNOTATED_CDS"/>
    <property type="molecule type" value="Genomic_DNA"/>
</dbReference>
<organism evidence="1 2">
    <name type="scientific">Tetranychus urticae</name>
    <name type="common">Two-spotted spider mite</name>
    <dbReference type="NCBI Taxonomy" id="32264"/>
    <lineage>
        <taxon>Eukaryota</taxon>
        <taxon>Metazoa</taxon>
        <taxon>Ecdysozoa</taxon>
        <taxon>Arthropoda</taxon>
        <taxon>Chelicerata</taxon>
        <taxon>Arachnida</taxon>
        <taxon>Acari</taxon>
        <taxon>Acariformes</taxon>
        <taxon>Trombidiformes</taxon>
        <taxon>Prostigmata</taxon>
        <taxon>Eleutherengona</taxon>
        <taxon>Raphignathae</taxon>
        <taxon>Tetranychoidea</taxon>
        <taxon>Tetranychidae</taxon>
        <taxon>Tetranychus</taxon>
    </lineage>
</organism>
<proteinExistence type="predicted"/>
<dbReference type="Proteomes" id="UP000015104">
    <property type="component" value="Unassembled WGS sequence"/>
</dbReference>
<keyword evidence="2" id="KW-1185">Reference proteome</keyword>
<reference evidence="2" key="1">
    <citation type="submission" date="2011-08" db="EMBL/GenBank/DDBJ databases">
        <authorList>
            <person name="Rombauts S."/>
        </authorList>
    </citation>
    <scope>NUCLEOTIDE SEQUENCE</scope>
    <source>
        <strain evidence="2">London</strain>
    </source>
</reference>
<dbReference type="EnsemblMetazoa" id="tetur01g04060.1">
    <property type="protein sequence ID" value="tetur01g04060.1"/>
    <property type="gene ID" value="tetur01g04060"/>
</dbReference>
<reference evidence="1" key="2">
    <citation type="submission" date="2015-06" db="UniProtKB">
        <authorList>
            <consortium name="EnsemblMetazoa"/>
        </authorList>
    </citation>
    <scope>IDENTIFICATION</scope>
</reference>
<evidence type="ECO:0000313" key="2">
    <source>
        <dbReference type="Proteomes" id="UP000015104"/>
    </source>
</evidence>
<dbReference type="AlphaFoldDB" id="T1JQQ2"/>
<accession>T1JQQ2</accession>
<protein>
    <submittedName>
        <fullName evidence="1">Uncharacterized protein</fullName>
    </submittedName>
</protein>
<sequence>MVVVMKVIIMKGESEAKQKLFCSFPRFSLEQENKAEQKEKLVVNKYNGKGCNWTTKGY</sequence>